<dbReference type="Pfam" id="PF08305">
    <property type="entry name" value="NPCBM"/>
    <property type="match status" value="1"/>
</dbReference>
<name>A0ABV5S1H3_9ACTN</name>
<evidence type="ECO:0000313" key="2">
    <source>
        <dbReference type="EMBL" id="MFB9625483.1"/>
    </source>
</evidence>
<protein>
    <submittedName>
        <fullName evidence="2">NPCBM/NEW2 domain-containing protein</fullName>
    </submittedName>
</protein>
<dbReference type="InterPro" id="IPR008979">
    <property type="entry name" value="Galactose-bd-like_sf"/>
</dbReference>
<evidence type="ECO:0000259" key="1">
    <source>
        <dbReference type="Pfam" id="PF08305"/>
    </source>
</evidence>
<dbReference type="Proteomes" id="UP001589532">
    <property type="component" value="Unassembled WGS sequence"/>
</dbReference>
<dbReference type="Gene3D" id="2.60.120.1060">
    <property type="entry name" value="NPCBM/NEW2 domain"/>
    <property type="match status" value="1"/>
</dbReference>
<comment type="caution">
    <text evidence="2">The sequence shown here is derived from an EMBL/GenBank/DDBJ whole genome shotgun (WGS) entry which is preliminary data.</text>
</comment>
<dbReference type="InterPro" id="IPR038637">
    <property type="entry name" value="NPCBM_sf"/>
</dbReference>
<gene>
    <name evidence="2" type="ORF">ACFFSA_20560</name>
</gene>
<organism evidence="2 3">
    <name type="scientific">Nonomuraea helvata</name>
    <dbReference type="NCBI Taxonomy" id="37484"/>
    <lineage>
        <taxon>Bacteria</taxon>
        <taxon>Bacillati</taxon>
        <taxon>Actinomycetota</taxon>
        <taxon>Actinomycetes</taxon>
        <taxon>Streptosporangiales</taxon>
        <taxon>Streptosporangiaceae</taxon>
        <taxon>Nonomuraea</taxon>
    </lineage>
</organism>
<keyword evidence="3" id="KW-1185">Reference proteome</keyword>
<dbReference type="SUPFAM" id="SSF49785">
    <property type="entry name" value="Galactose-binding domain-like"/>
    <property type="match status" value="1"/>
</dbReference>
<dbReference type="RefSeq" id="WP_344994557.1">
    <property type="nucleotide sequence ID" value="NZ_BAAAXV010000008.1"/>
</dbReference>
<reference evidence="2 3" key="1">
    <citation type="submission" date="2024-09" db="EMBL/GenBank/DDBJ databases">
        <authorList>
            <person name="Sun Q."/>
            <person name="Mori K."/>
        </authorList>
    </citation>
    <scope>NUCLEOTIDE SEQUENCE [LARGE SCALE GENOMIC DNA]</scope>
    <source>
        <strain evidence="2 3">JCM 3143</strain>
    </source>
</reference>
<dbReference type="EMBL" id="JBHMBW010000017">
    <property type="protein sequence ID" value="MFB9625483.1"/>
    <property type="molecule type" value="Genomic_DNA"/>
</dbReference>
<accession>A0ABV5S1H3</accession>
<evidence type="ECO:0000313" key="3">
    <source>
        <dbReference type="Proteomes" id="UP001589532"/>
    </source>
</evidence>
<sequence length="171" mass="18659">MIFIYGCGDVGLESGAWTIAMNSSTPPDSHEYGSAGPTPESVVQYLRELTPVAGGPVSESADVNGERYVNSITLSPNSPWQGADMAEYNLSRDWRRFRAVLGVRDDAPADAKARVEIFGDGKRLYRKDFSLGRSDRVDIDVSHVLRLKLQTTTIAGVDVYSVVFGDSLLVK</sequence>
<feature type="domain" description="Glycosyl hydrolase family 98 putative carbohydrate-binding module" evidence="1">
    <location>
        <begin position="86"/>
        <end position="153"/>
    </location>
</feature>
<proteinExistence type="predicted"/>
<dbReference type="InterPro" id="IPR013222">
    <property type="entry name" value="Glyco_hyd_98_carb-bd"/>
</dbReference>